<dbReference type="EMBL" id="CM045767">
    <property type="protein sequence ID" value="KAI7998431.1"/>
    <property type="molecule type" value="Genomic_DNA"/>
</dbReference>
<protein>
    <submittedName>
        <fullName evidence="1">Uncharacterized protein</fullName>
    </submittedName>
</protein>
<sequence>MGLCLSSVEFIGCSFSKGKLFSILVSTIIPAENIRDTEFLGYDTLSARAVVEALLVNGKLVLQVSEGSEVEVFLNRTPFYAESIGQIGDNSFLFISEVGNQQTAVIEIKDVKKSVGNIFVHKGTIKEGSIEVGDEVEATVDAKLRQRAKVHHTATHLLQAALKKVIGQETSQASSLVAFDCLRFDFNFHQPLLDNELMEIEGLINSWIEDSTLLQTKVMPLTDAKKAGAIAMFREKYGEQVRVVEVPGVSMELCGGTHVSSTSEIRGLKIILEQGITSGIRHNPVVLGIACLYLADRAKHDELAAKWTLRFASYFQVYPLKIRRNEVLIDTNHCYCVILNADGGVAFPSEKTAQDCSSSDISSLKINTGSRKTEKTKLLT</sequence>
<proteinExistence type="predicted"/>
<accession>A0ACC0GEE6</accession>
<keyword evidence="2" id="KW-1185">Reference proteome</keyword>
<evidence type="ECO:0000313" key="2">
    <source>
        <dbReference type="Proteomes" id="UP001060215"/>
    </source>
</evidence>
<gene>
    <name evidence="1" type="ORF">LOK49_LG10G02237</name>
</gene>
<organism evidence="1 2">
    <name type="scientific">Camellia lanceoleosa</name>
    <dbReference type="NCBI Taxonomy" id="1840588"/>
    <lineage>
        <taxon>Eukaryota</taxon>
        <taxon>Viridiplantae</taxon>
        <taxon>Streptophyta</taxon>
        <taxon>Embryophyta</taxon>
        <taxon>Tracheophyta</taxon>
        <taxon>Spermatophyta</taxon>
        <taxon>Magnoliopsida</taxon>
        <taxon>eudicotyledons</taxon>
        <taxon>Gunneridae</taxon>
        <taxon>Pentapetalae</taxon>
        <taxon>asterids</taxon>
        <taxon>Ericales</taxon>
        <taxon>Theaceae</taxon>
        <taxon>Camellia</taxon>
    </lineage>
</organism>
<reference evidence="1 2" key="1">
    <citation type="journal article" date="2022" name="Plant J.">
        <title>Chromosome-level genome of Camellia lanceoleosa provides a valuable resource for understanding genome evolution and self-incompatibility.</title>
        <authorList>
            <person name="Gong W."/>
            <person name="Xiao S."/>
            <person name="Wang L."/>
            <person name="Liao Z."/>
            <person name="Chang Y."/>
            <person name="Mo W."/>
            <person name="Hu G."/>
            <person name="Li W."/>
            <person name="Zhao G."/>
            <person name="Zhu H."/>
            <person name="Hu X."/>
            <person name="Ji K."/>
            <person name="Xiang X."/>
            <person name="Song Q."/>
            <person name="Yuan D."/>
            <person name="Jin S."/>
            <person name="Zhang L."/>
        </authorList>
    </citation>
    <scope>NUCLEOTIDE SEQUENCE [LARGE SCALE GENOMIC DNA]</scope>
    <source>
        <strain evidence="1">SQ_2022a</strain>
    </source>
</reference>
<name>A0ACC0GEE6_9ERIC</name>
<evidence type="ECO:0000313" key="1">
    <source>
        <dbReference type="EMBL" id="KAI7998431.1"/>
    </source>
</evidence>
<comment type="caution">
    <text evidence="1">The sequence shown here is derived from an EMBL/GenBank/DDBJ whole genome shotgun (WGS) entry which is preliminary data.</text>
</comment>
<dbReference type="Proteomes" id="UP001060215">
    <property type="component" value="Chromosome 10"/>
</dbReference>